<organism evidence="1 2">
    <name type="scientific">Auriscalpium vulgare</name>
    <dbReference type="NCBI Taxonomy" id="40419"/>
    <lineage>
        <taxon>Eukaryota</taxon>
        <taxon>Fungi</taxon>
        <taxon>Dikarya</taxon>
        <taxon>Basidiomycota</taxon>
        <taxon>Agaricomycotina</taxon>
        <taxon>Agaricomycetes</taxon>
        <taxon>Russulales</taxon>
        <taxon>Auriscalpiaceae</taxon>
        <taxon>Auriscalpium</taxon>
    </lineage>
</organism>
<keyword evidence="2" id="KW-1185">Reference proteome</keyword>
<dbReference type="EMBL" id="MU276207">
    <property type="protein sequence ID" value="KAI0040318.1"/>
    <property type="molecule type" value="Genomic_DNA"/>
</dbReference>
<protein>
    <submittedName>
        <fullName evidence="1">Uncharacterized protein</fullName>
    </submittedName>
</protein>
<reference evidence="1" key="1">
    <citation type="submission" date="2021-02" db="EMBL/GenBank/DDBJ databases">
        <authorList>
            <consortium name="DOE Joint Genome Institute"/>
            <person name="Ahrendt S."/>
            <person name="Looney B.P."/>
            <person name="Miyauchi S."/>
            <person name="Morin E."/>
            <person name="Drula E."/>
            <person name="Courty P.E."/>
            <person name="Chicoki N."/>
            <person name="Fauchery L."/>
            <person name="Kohler A."/>
            <person name="Kuo A."/>
            <person name="Labutti K."/>
            <person name="Pangilinan J."/>
            <person name="Lipzen A."/>
            <person name="Riley R."/>
            <person name="Andreopoulos W."/>
            <person name="He G."/>
            <person name="Johnson J."/>
            <person name="Barry K.W."/>
            <person name="Grigoriev I.V."/>
            <person name="Nagy L."/>
            <person name="Hibbett D."/>
            <person name="Henrissat B."/>
            <person name="Matheny P.B."/>
            <person name="Labbe J."/>
            <person name="Martin F."/>
        </authorList>
    </citation>
    <scope>NUCLEOTIDE SEQUENCE</scope>
    <source>
        <strain evidence="1">FP105234-sp</strain>
    </source>
</reference>
<proteinExistence type="predicted"/>
<evidence type="ECO:0000313" key="2">
    <source>
        <dbReference type="Proteomes" id="UP000814033"/>
    </source>
</evidence>
<comment type="caution">
    <text evidence="1">The sequence shown here is derived from an EMBL/GenBank/DDBJ whole genome shotgun (WGS) entry which is preliminary data.</text>
</comment>
<dbReference type="Proteomes" id="UP000814033">
    <property type="component" value="Unassembled WGS sequence"/>
</dbReference>
<gene>
    <name evidence="1" type="ORF">FA95DRAFT_899404</name>
</gene>
<reference evidence="1" key="2">
    <citation type="journal article" date="2022" name="New Phytol.">
        <title>Evolutionary transition to the ectomycorrhizal habit in the genomes of a hyperdiverse lineage of mushroom-forming fungi.</title>
        <authorList>
            <person name="Looney B."/>
            <person name="Miyauchi S."/>
            <person name="Morin E."/>
            <person name="Drula E."/>
            <person name="Courty P.E."/>
            <person name="Kohler A."/>
            <person name="Kuo A."/>
            <person name="LaButti K."/>
            <person name="Pangilinan J."/>
            <person name="Lipzen A."/>
            <person name="Riley R."/>
            <person name="Andreopoulos W."/>
            <person name="He G."/>
            <person name="Johnson J."/>
            <person name="Nolan M."/>
            <person name="Tritt A."/>
            <person name="Barry K.W."/>
            <person name="Grigoriev I.V."/>
            <person name="Nagy L.G."/>
            <person name="Hibbett D."/>
            <person name="Henrissat B."/>
            <person name="Matheny P.B."/>
            <person name="Labbe J."/>
            <person name="Martin F.M."/>
        </authorList>
    </citation>
    <scope>NUCLEOTIDE SEQUENCE</scope>
    <source>
        <strain evidence="1">FP105234-sp</strain>
    </source>
</reference>
<evidence type="ECO:0000313" key="1">
    <source>
        <dbReference type="EMBL" id="KAI0040318.1"/>
    </source>
</evidence>
<sequence>MSQDQPDAPVDLTLESTDSSDQSSALSVTAISVSTPDSTPVDYGAPYDDKDADLILRSSDLVDFRVHKLFLTKASPVFNALLVATGPSTSSAETHSIALSGELKDGFSVICLPENKEVFESLLSAILPVPISIPDTIHDLLPVLAAAQNYGMFTAMDLLRSKAAYAGVRDKTPEVAFRTYCRAWDFGLLQETVDAAKATLPRKLSIDNLGLDLQLITGPALDELLNFHMSITDNARPTLRNFWRTSQPLWASDAASNHIQCNMLTATPVVGVPLWFALFGEAVDRDLPASPSFTSFLLAMTQHIQVNSCRYCSSRSASFLEGVWNDFLACLSAAVTLAEWDFTFPEKDTEDPHETIPKIKDFGPPFDDKNADIILRAADDIDFRVHKNVLGIASPIFQSMFTLPQPISTLEDALTHIVDDKDGLPVVCMAEGSATLSSLLMAVYFPSLTSMPSCPEDAFELLAAAEKFEMDNTSSLIRTLLIHNDHPPLITSDNAAEAYGLAYLHHLAHEALLAARRTLELPSSLERYASDLHILDGAAIYELTCYRTRCKDAVLECLEAVKSGKSPSAVEWLTPTPAQGSNCASIAPREGTPSGVPMWWDRYLERVAEGVMAGTTNPSAKTVADRPALQLALDAHCKDESCEFCPRIYMRKEEKFCTMLEDELSKAIEKVRDFSESA</sequence>
<accession>A0ACB8R8H3</accession>
<name>A0ACB8R8H3_9AGAM</name>